<dbReference type="SUPFAM" id="SSF53335">
    <property type="entry name" value="S-adenosyl-L-methionine-dependent methyltransferases"/>
    <property type="match status" value="1"/>
</dbReference>
<dbReference type="InterPro" id="IPR029063">
    <property type="entry name" value="SAM-dependent_MTases_sf"/>
</dbReference>
<comment type="caution">
    <text evidence="1">The sequence shown here is derived from an EMBL/GenBank/DDBJ whole genome shotgun (WGS) entry which is preliminary data.</text>
</comment>
<protein>
    <recommendedName>
        <fullName evidence="3">Class I SAM-dependent methyltransferase</fullName>
    </recommendedName>
</protein>
<name>A0A2M7QIZ2_9BACT</name>
<dbReference type="CDD" id="cd02440">
    <property type="entry name" value="AdoMet_MTases"/>
    <property type="match status" value="1"/>
</dbReference>
<gene>
    <name evidence="1" type="ORF">COY87_03600</name>
</gene>
<dbReference type="AlphaFoldDB" id="A0A2M7QIZ2"/>
<evidence type="ECO:0000313" key="1">
    <source>
        <dbReference type="EMBL" id="PIY71935.1"/>
    </source>
</evidence>
<proteinExistence type="predicted"/>
<dbReference type="PANTHER" id="PTHR43861">
    <property type="entry name" value="TRANS-ACONITATE 2-METHYLTRANSFERASE-RELATED"/>
    <property type="match status" value="1"/>
</dbReference>
<evidence type="ECO:0000313" key="2">
    <source>
        <dbReference type="Proteomes" id="UP000229401"/>
    </source>
</evidence>
<accession>A0A2M7QIZ2</accession>
<dbReference type="Pfam" id="PF13489">
    <property type="entry name" value="Methyltransf_23"/>
    <property type="match status" value="1"/>
</dbReference>
<dbReference type="PANTHER" id="PTHR43861:SF6">
    <property type="entry name" value="METHYLTRANSFERASE TYPE 11"/>
    <property type="match status" value="1"/>
</dbReference>
<dbReference type="EMBL" id="PFLI01000119">
    <property type="protein sequence ID" value="PIY71935.1"/>
    <property type="molecule type" value="Genomic_DNA"/>
</dbReference>
<organism evidence="1 2">
    <name type="scientific">Candidatus Roizmanbacteria bacterium CG_4_10_14_0_8_um_filter_33_9</name>
    <dbReference type="NCBI Taxonomy" id="1974826"/>
    <lineage>
        <taxon>Bacteria</taxon>
        <taxon>Candidatus Roizmaniibacteriota</taxon>
    </lineage>
</organism>
<reference evidence="2" key="1">
    <citation type="submission" date="2017-09" db="EMBL/GenBank/DDBJ databases">
        <title>Depth-based differentiation of microbial function through sediment-hosted aquifers and enrichment of novel symbionts in the deep terrestrial subsurface.</title>
        <authorList>
            <person name="Probst A.J."/>
            <person name="Ladd B."/>
            <person name="Jarett J.K."/>
            <person name="Geller-Mcgrath D.E."/>
            <person name="Sieber C.M.K."/>
            <person name="Emerson J.B."/>
            <person name="Anantharaman K."/>
            <person name="Thomas B.C."/>
            <person name="Malmstrom R."/>
            <person name="Stieglmeier M."/>
            <person name="Klingl A."/>
            <person name="Woyke T."/>
            <person name="Ryan C.M."/>
            <person name="Banfield J.F."/>
        </authorList>
    </citation>
    <scope>NUCLEOTIDE SEQUENCE [LARGE SCALE GENOMIC DNA]</scope>
</reference>
<dbReference type="Proteomes" id="UP000229401">
    <property type="component" value="Unassembled WGS sequence"/>
</dbReference>
<dbReference type="Gene3D" id="3.40.50.150">
    <property type="entry name" value="Vaccinia Virus protein VP39"/>
    <property type="match status" value="1"/>
</dbReference>
<sequence>MTYFKQLANNNPSLTLKRKKAYIRYNFGNFINNKLSQKDCSVLEIGSGLGEFISYCNEYGIVSIDAVDTELDILQYIKKTYRIRNMWAASDIATVENKLSTYDIIMMTQVLEHIQKTKHISYLQTLYRKLKKGGVLIITVPNIGNPLAIFERYYDYTHETAFTENSLLQLADLLELEDAIIKIQPF</sequence>
<evidence type="ECO:0008006" key="3">
    <source>
        <dbReference type="Google" id="ProtNLM"/>
    </source>
</evidence>